<keyword evidence="1" id="KW-0732">Signal</keyword>
<dbReference type="AlphaFoldDB" id="A0AAE0ACI1"/>
<evidence type="ECO:0000313" key="2">
    <source>
        <dbReference type="EMBL" id="KAK3210700.1"/>
    </source>
</evidence>
<proteinExistence type="predicted"/>
<gene>
    <name evidence="2" type="ORF">Dsin_015406</name>
</gene>
<evidence type="ECO:0000256" key="1">
    <source>
        <dbReference type="SAM" id="SignalP"/>
    </source>
</evidence>
<evidence type="ECO:0000313" key="3">
    <source>
        <dbReference type="Proteomes" id="UP001281410"/>
    </source>
</evidence>
<accession>A0AAE0ACI1</accession>
<feature type="chain" id="PRO_5042044121" evidence="1">
    <location>
        <begin position="20"/>
        <end position="138"/>
    </location>
</feature>
<feature type="signal peptide" evidence="1">
    <location>
        <begin position="1"/>
        <end position="19"/>
    </location>
</feature>
<organism evidence="2 3">
    <name type="scientific">Dipteronia sinensis</name>
    <dbReference type="NCBI Taxonomy" id="43782"/>
    <lineage>
        <taxon>Eukaryota</taxon>
        <taxon>Viridiplantae</taxon>
        <taxon>Streptophyta</taxon>
        <taxon>Embryophyta</taxon>
        <taxon>Tracheophyta</taxon>
        <taxon>Spermatophyta</taxon>
        <taxon>Magnoliopsida</taxon>
        <taxon>eudicotyledons</taxon>
        <taxon>Gunneridae</taxon>
        <taxon>Pentapetalae</taxon>
        <taxon>rosids</taxon>
        <taxon>malvids</taxon>
        <taxon>Sapindales</taxon>
        <taxon>Sapindaceae</taxon>
        <taxon>Hippocastanoideae</taxon>
        <taxon>Acereae</taxon>
        <taxon>Dipteronia</taxon>
    </lineage>
</organism>
<protein>
    <submittedName>
        <fullName evidence="2">Uncharacterized protein</fullName>
    </submittedName>
</protein>
<name>A0AAE0ACI1_9ROSI</name>
<reference evidence="2" key="1">
    <citation type="journal article" date="2023" name="Plant J.">
        <title>Genome sequences and population genomics provide insights into the demographic history, inbreeding, and mutation load of two 'living fossil' tree species of Dipteronia.</title>
        <authorList>
            <person name="Feng Y."/>
            <person name="Comes H.P."/>
            <person name="Chen J."/>
            <person name="Zhu S."/>
            <person name="Lu R."/>
            <person name="Zhang X."/>
            <person name="Li P."/>
            <person name="Qiu J."/>
            <person name="Olsen K.M."/>
            <person name="Qiu Y."/>
        </authorList>
    </citation>
    <scope>NUCLEOTIDE SEQUENCE</scope>
    <source>
        <strain evidence="2">NBL</strain>
    </source>
</reference>
<dbReference type="EMBL" id="JANJYJ010000005">
    <property type="protein sequence ID" value="KAK3210700.1"/>
    <property type="molecule type" value="Genomic_DNA"/>
</dbReference>
<sequence>MSLLVIALILEFGDIFVSKMPMFLPSKRDGAAGFEGSGDRQVLDLDTPVKDEVLGGVAGVVGTGAVVGEKLDLKKMIEELDLAEIPSVFIFLTIFLSRSPLRRDRPSISYFTPFDLLSPPSPFSFSSPFFFFPSLFMG</sequence>
<dbReference type="Proteomes" id="UP001281410">
    <property type="component" value="Unassembled WGS sequence"/>
</dbReference>
<keyword evidence="3" id="KW-1185">Reference proteome</keyword>
<comment type="caution">
    <text evidence="2">The sequence shown here is derived from an EMBL/GenBank/DDBJ whole genome shotgun (WGS) entry which is preliminary data.</text>
</comment>